<keyword evidence="4" id="KW-0092">Biotin</keyword>
<dbReference type="SUPFAM" id="SSF56059">
    <property type="entry name" value="Glutathione synthetase ATP-binding domain-like"/>
    <property type="match status" value="1"/>
</dbReference>
<evidence type="ECO:0000256" key="6">
    <source>
        <dbReference type="SAM" id="MobiDB-lite"/>
    </source>
</evidence>
<dbReference type="Gene3D" id="3.30.470.20">
    <property type="entry name" value="ATP-grasp fold, B domain"/>
    <property type="match status" value="1"/>
</dbReference>
<evidence type="ECO:0000259" key="7">
    <source>
        <dbReference type="PROSITE" id="PS50975"/>
    </source>
</evidence>
<dbReference type="Pfam" id="PF02785">
    <property type="entry name" value="Biotin_carb_C"/>
    <property type="match status" value="1"/>
</dbReference>
<dbReference type="EMBL" id="VBOU01000091">
    <property type="protein sequence ID" value="TMQ53034.1"/>
    <property type="molecule type" value="Genomic_DNA"/>
</dbReference>
<dbReference type="InterPro" id="IPR005482">
    <property type="entry name" value="Biotin_COase_C"/>
</dbReference>
<evidence type="ECO:0000256" key="1">
    <source>
        <dbReference type="ARBA" id="ARBA00022598"/>
    </source>
</evidence>
<feature type="region of interest" description="Disordered" evidence="6">
    <location>
        <begin position="487"/>
        <end position="513"/>
    </location>
</feature>
<dbReference type="InterPro" id="IPR011764">
    <property type="entry name" value="Biotin_carboxylation_dom"/>
</dbReference>
<dbReference type="InterPro" id="IPR011054">
    <property type="entry name" value="Rudment_hybrid_motif"/>
</dbReference>
<dbReference type="InterPro" id="IPR016185">
    <property type="entry name" value="PreATP-grasp_dom_sf"/>
</dbReference>
<dbReference type="PROSITE" id="PS50979">
    <property type="entry name" value="BC"/>
    <property type="match status" value="1"/>
</dbReference>
<evidence type="ECO:0000313" key="9">
    <source>
        <dbReference type="EMBL" id="TMQ53034.1"/>
    </source>
</evidence>
<evidence type="ECO:0000259" key="8">
    <source>
        <dbReference type="PROSITE" id="PS50979"/>
    </source>
</evidence>
<dbReference type="Pfam" id="PF02786">
    <property type="entry name" value="CPSase_L_D2"/>
    <property type="match status" value="1"/>
</dbReference>
<feature type="domain" description="Biotin carboxylation" evidence="8">
    <location>
        <begin position="21"/>
        <end position="466"/>
    </location>
</feature>
<dbReference type="SMART" id="SM00878">
    <property type="entry name" value="Biotin_carb_C"/>
    <property type="match status" value="1"/>
</dbReference>
<evidence type="ECO:0000256" key="2">
    <source>
        <dbReference type="ARBA" id="ARBA00022741"/>
    </source>
</evidence>
<protein>
    <submittedName>
        <fullName evidence="9">ATP-grasp domain-containing protein</fullName>
    </submittedName>
</protein>
<dbReference type="FunFam" id="3.30.1490.20:FF:000003">
    <property type="entry name" value="acetyl-CoA carboxylase isoform X1"/>
    <property type="match status" value="1"/>
</dbReference>
<reference evidence="9 10" key="1">
    <citation type="journal article" date="2019" name="Nat. Microbiol.">
        <title>Mediterranean grassland soil C-N compound turnover is dependent on rainfall and depth, and is mediated by genomically divergent microorganisms.</title>
        <authorList>
            <person name="Diamond S."/>
            <person name="Andeer P.F."/>
            <person name="Li Z."/>
            <person name="Crits-Christoph A."/>
            <person name="Burstein D."/>
            <person name="Anantharaman K."/>
            <person name="Lane K.R."/>
            <person name="Thomas B.C."/>
            <person name="Pan C."/>
            <person name="Northen T.R."/>
            <person name="Banfield J.F."/>
        </authorList>
    </citation>
    <scope>NUCLEOTIDE SEQUENCE [LARGE SCALE GENOMIC DNA]</scope>
    <source>
        <strain evidence="9">WS_4</strain>
    </source>
</reference>
<dbReference type="InterPro" id="IPR005479">
    <property type="entry name" value="CPAse_ATP-bd"/>
</dbReference>
<dbReference type="GO" id="GO:0046872">
    <property type="term" value="F:metal ion binding"/>
    <property type="evidence" value="ECO:0007669"/>
    <property type="project" value="InterPro"/>
</dbReference>
<dbReference type="Proteomes" id="UP000319829">
    <property type="component" value="Unassembled WGS sequence"/>
</dbReference>
<evidence type="ECO:0000256" key="3">
    <source>
        <dbReference type="ARBA" id="ARBA00022840"/>
    </source>
</evidence>
<organism evidence="9 10">
    <name type="scientific">Eiseniibacteriota bacterium</name>
    <dbReference type="NCBI Taxonomy" id="2212470"/>
    <lineage>
        <taxon>Bacteria</taxon>
        <taxon>Candidatus Eiseniibacteriota</taxon>
    </lineage>
</organism>
<keyword evidence="1" id="KW-0436">Ligase</keyword>
<dbReference type="PROSITE" id="PS50975">
    <property type="entry name" value="ATP_GRASP"/>
    <property type="match status" value="1"/>
</dbReference>
<dbReference type="FunFam" id="3.40.50.20:FF:000010">
    <property type="entry name" value="Propionyl-CoA carboxylase subunit alpha"/>
    <property type="match status" value="1"/>
</dbReference>
<evidence type="ECO:0000256" key="5">
    <source>
        <dbReference type="PROSITE-ProRule" id="PRU00409"/>
    </source>
</evidence>
<dbReference type="InterPro" id="IPR011761">
    <property type="entry name" value="ATP-grasp"/>
</dbReference>
<accession>A0A538SNT4</accession>
<dbReference type="SUPFAM" id="SSF52440">
    <property type="entry name" value="PreATP-grasp domain"/>
    <property type="match status" value="1"/>
</dbReference>
<sequence length="513" mass="54646">MSPARADFATRGAPVGQGARAFRKVLVANRGEIAVRVCRTLKEMGIPSVTVYSDADRGAPHVRSGDESVAIGPAPPAQSYLNAQAILEAARRVGADAIHPGYGFLSESAIFAKQCRDAGLTFIGPSPESMARLGDKSAARRTAAECGVPCVPGAEGVDSVERALGEADRVGYPVLLKASGGGGGRGMRLVRARDEMPAALEAARREAGSAFGDERLLLEKYVHPARHIEIQILADGREVAALGERECSLQRRHQKLIEESPSVAVASSLREAMQGAAASLARAASYAGAMTVEFLLGPDGTFYFLEVNTRLQVEHPVTEMRSGLDLVRAQILIAAGRPLGESLGKGTPELRGHAIEARLCAEDAYQGFLPQTGKILLLAWPEADGSRVDTGIAEGQTLHPYYDSLLAKVIAHGRDREDARAKLLSALRGTALLGVVTNQSFLIDLLEDAAFRQGETFTHTVESREWQAPKEIPDAVLAAAATFLTSPKAAGDGEEETDRYSPWQRLGGWGRTP</sequence>
<comment type="caution">
    <text evidence="9">The sequence shown here is derived from an EMBL/GenBank/DDBJ whole genome shotgun (WGS) entry which is preliminary data.</text>
</comment>
<gene>
    <name evidence="9" type="ORF">E6K74_10660</name>
</gene>
<dbReference type="PANTHER" id="PTHR18866:SF33">
    <property type="entry name" value="METHYLCROTONOYL-COA CARBOXYLASE SUBUNIT ALPHA, MITOCHONDRIAL-RELATED"/>
    <property type="match status" value="1"/>
</dbReference>
<proteinExistence type="predicted"/>
<evidence type="ECO:0000256" key="4">
    <source>
        <dbReference type="ARBA" id="ARBA00023267"/>
    </source>
</evidence>
<dbReference type="AlphaFoldDB" id="A0A538SNT4"/>
<dbReference type="GO" id="GO:0016874">
    <property type="term" value="F:ligase activity"/>
    <property type="evidence" value="ECO:0007669"/>
    <property type="project" value="UniProtKB-KW"/>
</dbReference>
<keyword evidence="3 5" id="KW-0067">ATP-binding</keyword>
<dbReference type="Pfam" id="PF00289">
    <property type="entry name" value="Biotin_carb_N"/>
    <property type="match status" value="1"/>
</dbReference>
<dbReference type="PANTHER" id="PTHR18866">
    <property type="entry name" value="CARBOXYLASE:PYRUVATE/ACETYL-COA/PROPIONYL-COA CARBOXYLASE"/>
    <property type="match status" value="1"/>
</dbReference>
<dbReference type="PROSITE" id="PS00867">
    <property type="entry name" value="CPSASE_2"/>
    <property type="match status" value="1"/>
</dbReference>
<dbReference type="GO" id="GO:0005524">
    <property type="term" value="F:ATP binding"/>
    <property type="evidence" value="ECO:0007669"/>
    <property type="project" value="UniProtKB-UniRule"/>
</dbReference>
<dbReference type="PROSITE" id="PS00866">
    <property type="entry name" value="CPSASE_1"/>
    <property type="match status" value="1"/>
</dbReference>
<dbReference type="SUPFAM" id="SSF51246">
    <property type="entry name" value="Rudiment single hybrid motif"/>
    <property type="match status" value="1"/>
</dbReference>
<dbReference type="InterPro" id="IPR050856">
    <property type="entry name" value="Biotin_carboxylase_complex"/>
</dbReference>
<feature type="domain" description="ATP-grasp" evidence="7">
    <location>
        <begin position="140"/>
        <end position="335"/>
    </location>
</feature>
<dbReference type="InterPro" id="IPR005481">
    <property type="entry name" value="BC-like_N"/>
</dbReference>
<evidence type="ECO:0000313" key="10">
    <source>
        <dbReference type="Proteomes" id="UP000319829"/>
    </source>
</evidence>
<keyword evidence="2 5" id="KW-0547">Nucleotide-binding</keyword>
<name>A0A538SNT4_UNCEI</name>